<dbReference type="GO" id="GO:0016480">
    <property type="term" value="P:negative regulation of transcription by RNA polymerase III"/>
    <property type="evidence" value="ECO:0007669"/>
    <property type="project" value="UniProtKB-UniRule"/>
</dbReference>
<keyword evidence="1" id="KW-0678">Repressor</keyword>
<keyword evidence="1" id="KW-0539">Nucleus</keyword>
<dbReference type="InterPro" id="IPR038564">
    <property type="entry name" value="Maf1_sf"/>
</dbReference>
<dbReference type="GO" id="GO:0000994">
    <property type="term" value="F:RNA polymerase III core binding"/>
    <property type="evidence" value="ECO:0007669"/>
    <property type="project" value="TreeGrafter"/>
</dbReference>
<name>A0AAW1SHV3_9CHLO</name>
<accession>A0AAW1SHV3</accession>
<dbReference type="Proteomes" id="UP001445335">
    <property type="component" value="Unassembled WGS sequence"/>
</dbReference>
<dbReference type="FunFam" id="3.40.1000.50:FF:000003">
    <property type="entry name" value="Repressor of RNA polymerase III transcription MAF1"/>
    <property type="match status" value="1"/>
</dbReference>
<sequence>MKYLDTPCLARISAFLDNVDVGDYSVHGDLEAYSCKLAGLDKKLSRNLDQEVQMGSSPLELSKSPVGPLAESASRKTLIYLILTLNHCYPDYDFSLLRAHHFRKEPGVSAVEQAVDAHLLEASRVWEATPGCGGAPFLDTLWTAVDEAIELPDCDVYSYKSDGEADPFGEKGSVWSFNFFFYNRKLRRILYFACRGIAKTALADSSAGEASRTPGATADSADADSADGLNESDSARYGMAGTMEV</sequence>
<evidence type="ECO:0000256" key="1">
    <source>
        <dbReference type="PIRNR" id="PIRNR037240"/>
    </source>
</evidence>
<evidence type="ECO:0000313" key="4">
    <source>
        <dbReference type="Proteomes" id="UP001445335"/>
    </source>
</evidence>
<protein>
    <recommendedName>
        <fullName evidence="1">Repressor of RNA polymerase III transcription</fullName>
    </recommendedName>
</protein>
<dbReference type="PIRSF" id="PIRSF037240">
    <property type="entry name" value="RNA_polIII_Trep_MAF1"/>
    <property type="match status" value="1"/>
</dbReference>
<dbReference type="InterPro" id="IPR015257">
    <property type="entry name" value="Maf1"/>
</dbReference>
<evidence type="ECO:0000256" key="2">
    <source>
        <dbReference type="SAM" id="MobiDB-lite"/>
    </source>
</evidence>
<dbReference type="PANTHER" id="PTHR22504:SF0">
    <property type="entry name" value="REPRESSOR OF RNA POLYMERASE III TRANSCRIPTION MAF1 HOMOLOG"/>
    <property type="match status" value="1"/>
</dbReference>
<dbReference type="GO" id="GO:0005634">
    <property type="term" value="C:nucleus"/>
    <property type="evidence" value="ECO:0007669"/>
    <property type="project" value="UniProtKB-SubCell"/>
</dbReference>
<feature type="region of interest" description="Disordered" evidence="2">
    <location>
        <begin position="208"/>
        <end position="234"/>
    </location>
</feature>
<dbReference type="Pfam" id="PF09174">
    <property type="entry name" value="Maf1"/>
    <property type="match status" value="1"/>
</dbReference>
<keyword evidence="1" id="KW-0805">Transcription regulation</keyword>
<keyword evidence="1" id="KW-0804">Transcription</keyword>
<organism evidence="3 4">
    <name type="scientific">Elliptochloris bilobata</name>
    <dbReference type="NCBI Taxonomy" id="381761"/>
    <lineage>
        <taxon>Eukaryota</taxon>
        <taxon>Viridiplantae</taxon>
        <taxon>Chlorophyta</taxon>
        <taxon>core chlorophytes</taxon>
        <taxon>Trebouxiophyceae</taxon>
        <taxon>Trebouxiophyceae incertae sedis</taxon>
        <taxon>Elliptochloris clade</taxon>
        <taxon>Elliptochloris</taxon>
    </lineage>
</organism>
<dbReference type="AlphaFoldDB" id="A0AAW1SHV3"/>
<reference evidence="3 4" key="1">
    <citation type="journal article" date="2024" name="Nat. Commun.">
        <title>Phylogenomics reveals the evolutionary origins of lichenization in chlorophyte algae.</title>
        <authorList>
            <person name="Puginier C."/>
            <person name="Libourel C."/>
            <person name="Otte J."/>
            <person name="Skaloud P."/>
            <person name="Haon M."/>
            <person name="Grisel S."/>
            <person name="Petersen M."/>
            <person name="Berrin J.G."/>
            <person name="Delaux P.M."/>
            <person name="Dal Grande F."/>
            <person name="Keller J."/>
        </authorList>
    </citation>
    <scope>NUCLEOTIDE SEQUENCE [LARGE SCALE GENOMIC DNA]</scope>
    <source>
        <strain evidence="3 4">SAG 245.80</strain>
    </source>
</reference>
<comment type="subcellular location">
    <subcellularLocation>
        <location evidence="1">Nucleus</location>
    </subcellularLocation>
</comment>
<proteinExistence type="inferred from homology"/>
<comment type="similarity">
    <text evidence="1">Belongs to the MAF1 family.</text>
</comment>
<dbReference type="Gene3D" id="3.40.1000.50">
    <property type="entry name" value="Repressor of RNA polymerase III transcription Maf1"/>
    <property type="match status" value="1"/>
</dbReference>
<comment type="caution">
    <text evidence="3">The sequence shown here is derived from an EMBL/GenBank/DDBJ whole genome shotgun (WGS) entry which is preliminary data.</text>
</comment>
<dbReference type="PANTHER" id="PTHR22504">
    <property type="entry name" value="REPRESSOR OF RNA POLYMERASE III TRANSCRIPTION MAF1"/>
    <property type="match status" value="1"/>
</dbReference>
<gene>
    <name evidence="3" type="ORF">WJX81_007991</name>
</gene>
<keyword evidence="4" id="KW-1185">Reference proteome</keyword>
<evidence type="ECO:0000313" key="3">
    <source>
        <dbReference type="EMBL" id="KAK9845500.1"/>
    </source>
</evidence>
<dbReference type="EMBL" id="JALJOU010000003">
    <property type="protein sequence ID" value="KAK9845500.1"/>
    <property type="molecule type" value="Genomic_DNA"/>
</dbReference>